<accession>A0A3Q2T7H6</accession>
<dbReference type="PROSITE" id="PS50026">
    <property type="entry name" value="EGF_3"/>
    <property type="match status" value="3"/>
</dbReference>
<dbReference type="PANTHER" id="PTHR24038">
    <property type="entry name" value="STABILIN"/>
    <property type="match status" value="1"/>
</dbReference>
<organism evidence="8 9">
    <name type="scientific">Fundulus heteroclitus</name>
    <name type="common">Killifish</name>
    <name type="synonym">Mummichog</name>
    <dbReference type="NCBI Taxonomy" id="8078"/>
    <lineage>
        <taxon>Eukaryota</taxon>
        <taxon>Metazoa</taxon>
        <taxon>Chordata</taxon>
        <taxon>Craniata</taxon>
        <taxon>Vertebrata</taxon>
        <taxon>Euteleostomi</taxon>
        <taxon>Actinopterygii</taxon>
        <taxon>Neopterygii</taxon>
        <taxon>Teleostei</taxon>
        <taxon>Neoteleostei</taxon>
        <taxon>Acanthomorphata</taxon>
        <taxon>Ovalentaria</taxon>
        <taxon>Atherinomorphae</taxon>
        <taxon>Cyprinodontiformes</taxon>
        <taxon>Fundulidae</taxon>
        <taxon>Fundulus</taxon>
    </lineage>
</organism>
<dbReference type="AlphaFoldDB" id="A0A3Q2T7H6"/>
<keyword evidence="9" id="KW-1185">Reference proteome</keyword>
<evidence type="ECO:0000256" key="1">
    <source>
        <dbReference type="ARBA" id="ARBA00004370"/>
    </source>
</evidence>
<dbReference type="PROSITE" id="PS01186">
    <property type="entry name" value="EGF_2"/>
    <property type="match status" value="3"/>
</dbReference>
<evidence type="ECO:0000256" key="3">
    <source>
        <dbReference type="ARBA" id="ARBA00023136"/>
    </source>
</evidence>
<keyword evidence="5" id="KW-0325">Glycoprotein</keyword>
<feature type="disulfide bond" evidence="6">
    <location>
        <begin position="89"/>
        <end position="98"/>
    </location>
</feature>
<dbReference type="PANTHER" id="PTHR24038:SF0">
    <property type="entry name" value="STABILIN-2"/>
    <property type="match status" value="1"/>
</dbReference>
<comment type="subcellular location">
    <subcellularLocation>
        <location evidence="1">Membrane</location>
    </subcellularLocation>
</comment>
<reference evidence="8" key="1">
    <citation type="submission" date="2025-08" db="UniProtKB">
        <authorList>
            <consortium name="Ensembl"/>
        </authorList>
    </citation>
    <scope>IDENTIFICATION</scope>
</reference>
<proteinExistence type="predicted"/>
<comment type="caution">
    <text evidence="6">Lacks conserved residue(s) required for the propagation of feature annotation.</text>
</comment>
<name>A0A3Q2T7H6_FUNHE</name>
<evidence type="ECO:0000256" key="6">
    <source>
        <dbReference type="PROSITE-ProRule" id="PRU00076"/>
    </source>
</evidence>
<evidence type="ECO:0000256" key="5">
    <source>
        <dbReference type="ARBA" id="ARBA00023180"/>
    </source>
</evidence>
<dbReference type="Gene3D" id="2.170.300.10">
    <property type="entry name" value="Tie2 ligand-binding domain superfamily"/>
    <property type="match status" value="1"/>
</dbReference>
<evidence type="ECO:0000259" key="7">
    <source>
        <dbReference type="PROSITE" id="PS50026"/>
    </source>
</evidence>
<sequence>ISRLVPCPSGHKRTPGGVTSSCRYDVKTSSFKLAIKGCSFECFREVQVKSCCPGYWGPDCMECPDRADRPCSSRGFCSDGLGGNGTCSCQAGFAGTACEDCAPGRYGPTCGSGTCRCVHGLCASGLNGDGRCTCFSGYRGPSCDQGKSLCCYLHLCQQNSQHLDLLSTLTMFLLSSTAKNPCLQPVCHAQASCVHTGPDQHQCACNQGYSGDGRVCMPVNPCQTENGGCSAGSARCVYHGPGKSHCECLAGFEPLADGSCSLKDACQPGSCHRNANCTTAGPGQVQSVPLPASPQLTHLSCRFKSRVFSG</sequence>
<dbReference type="InterPro" id="IPR024731">
    <property type="entry name" value="NELL2-like_EGF"/>
</dbReference>
<dbReference type="Proteomes" id="UP000265000">
    <property type="component" value="Unplaced"/>
</dbReference>
<dbReference type="Ensembl" id="ENSFHET00000017366.1">
    <property type="protein sequence ID" value="ENSFHEP00000010598.1"/>
    <property type="gene ID" value="ENSFHEG00000011953.1"/>
</dbReference>
<feature type="disulfide bond" evidence="6">
    <location>
        <begin position="115"/>
        <end position="132"/>
    </location>
</feature>
<protein>
    <recommendedName>
        <fullName evidence="7">EGF-like domain-containing protein</fullName>
    </recommendedName>
</protein>
<evidence type="ECO:0000256" key="2">
    <source>
        <dbReference type="ARBA" id="ARBA00022536"/>
    </source>
</evidence>
<dbReference type="SUPFAM" id="SSF57196">
    <property type="entry name" value="EGF/Laminin"/>
    <property type="match status" value="1"/>
</dbReference>
<keyword evidence="3" id="KW-0472">Membrane</keyword>
<keyword evidence="4 6" id="KW-1015">Disulfide bond</keyword>
<evidence type="ECO:0000256" key="4">
    <source>
        <dbReference type="ARBA" id="ARBA00023157"/>
    </source>
</evidence>
<dbReference type="Gene3D" id="2.10.25.10">
    <property type="entry name" value="Laminin"/>
    <property type="match status" value="1"/>
</dbReference>
<dbReference type="SMART" id="SM00181">
    <property type="entry name" value="EGF"/>
    <property type="match status" value="4"/>
</dbReference>
<reference evidence="8" key="2">
    <citation type="submission" date="2025-09" db="UniProtKB">
        <authorList>
            <consortium name="Ensembl"/>
        </authorList>
    </citation>
    <scope>IDENTIFICATION</scope>
</reference>
<feature type="domain" description="EGF-like" evidence="7">
    <location>
        <begin position="178"/>
        <end position="217"/>
    </location>
</feature>
<dbReference type="STRING" id="8078.ENSFHEP00000010598"/>
<feature type="domain" description="EGF-like" evidence="7">
    <location>
        <begin position="106"/>
        <end position="144"/>
    </location>
</feature>
<dbReference type="GeneTree" id="ENSGT00940000156566"/>
<dbReference type="Pfam" id="PF12947">
    <property type="entry name" value="EGF_3"/>
    <property type="match status" value="1"/>
</dbReference>
<feature type="disulfide bond" evidence="6">
    <location>
        <begin position="134"/>
        <end position="143"/>
    </location>
</feature>
<dbReference type="GO" id="GO:0016020">
    <property type="term" value="C:membrane"/>
    <property type="evidence" value="ECO:0007669"/>
    <property type="project" value="UniProtKB-SubCell"/>
</dbReference>
<evidence type="ECO:0000313" key="8">
    <source>
        <dbReference type="Ensembl" id="ENSFHEP00000010598.1"/>
    </source>
</evidence>
<dbReference type="InterPro" id="IPR000742">
    <property type="entry name" value="EGF"/>
</dbReference>
<evidence type="ECO:0000313" key="9">
    <source>
        <dbReference type="Proteomes" id="UP000265000"/>
    </source>
</evidence>
<dbReference type="PROSITE" id="PS00022">
    <property type="entry name" value="EGF_1"/>
    <property type="match status" value="2"/>
</dbReference>
<keyword evidence="2 6" id="KW-0245">EGF-like domain</keyword>
<feature type="domain" description="EGF-like" evidence="7">
    <location>
        <begin position="59"/>
        <end position="99"/>
    </location>
</feature>